<keyword evidence="1" id="KW-0472">Membrane</keyword>
<evidence type="ECO:0000313" key="3">
    <source>
        <dbReference type="Proteomes" id="UP000240912"/>
    </source>
</evidence>
<feature type="transmembrane region" description="Helical" evidence="1">
    <location>
        <begin position="539"/>
        <end position="559"/>
    </location>
</feature>
<feature type="transmembrane region" description="Helical" evidence="1">
    <location>
        <begin position="485"/>
        <end position="502"/>
    </location>
</feature>
<feature type="transmembrane region" description="Helical" evidence="1">
    <location>
        <begin position="54"/>
        <end position="70"/>
    </location>
</feature>
<proteinExistence type="predicted"/>
<dbReference type="AlphaFoldDB" id="A0A2T3HKC4"/>
<feature type="transmembrane region" description="Helical" evidence="1">
    <location>
        <begin position="77"/>
        <end position="98"/>
    </location>
</feature>
<dbReference type="InterPro" id="IPR021280">
    <property type="entry name" value="TMEM260-like"/>
</dbReference>
<feature type="transmembrane region" description="Helical" evidence="1">
    <location>
        <begin position="216"/>
        <end position="242"/>
    </location>
</feature>
<gene>
    <name evidence="2" type="ORF">C7T94_09730</name>
</gene>
<feature type="transmembrane region" description="Helical" evidence="1">
    <location>
        <begin position="288"/>
        <end position="308"/>
    </location>
</feature>
<keyword evidence="1" id="KW-1133">Transmembrane helix</keyword>
<dbReference type="PANTHER" id="PTHR16214">
    <property type="entry name" value="TRANSMEMBRANE PROTEIN 260"/>
    <property type="match status" value="1"/>
</dbReference>
<keyword evidence="1" id="KW-0812">Transmembrane</keyword>
<feature type="transmembrane region" description="Helical" evidence="1">
    <location>
        <begin position="7"/>
        <end position="25"/>
    </location>
</feature>
<name>A0A2T3HKC4_9SPHI</name>
<dbReference type="InterPro" id="IPR052724">
    <property type="entry name" value="GT117_domain-containing"/>
</dbReference>
<evidence type="ECO:0000313" key="2">
    <source>
        <dbReference type="EMBL" id="PST82905.1"/>
    </source>
</evidence>
<comment type="caution">
    <text evidence="2">The sequence shown here is derived from an EMBL/GenBank/DDBJ whole genome shotgun (WGS) entry which is preliminary data.</text>
</comment>
<protein>
    <submittedName>
        <fullName evidence="2">DUF2723 domain-containing protein</fullName>
    </submittedName>
</protein>
<feature type="transmembrane region" description="Helical" evidence="1">
    <location>
        <begin position="147"/>
        <end position="163"/>
    </location>
</feature>
<evidence type="ECO:0000256" key="1">
    <source>
        <dbReference type="SAM" id="Phobius"/>
    </source>
</evidence>
<dbReference type="OrthoDB" id="9807602at2"/>
<dbReference type="Pfam" id="PF11028">
    <property type="entry name" value="TMEM260-like"/>
    <property type="match status" value="1"/>
</dbReference>
<organism evidence="2 3">
    <name type="scientific">Pedobacter yulinensis</name>
    <dbReference type="NCBI Taxonomy" id="2126353"/>
    <lineage>
        <taxon>Bacteria</taxon>
        <taxon>Pseudomonadati</taxon>
        <taxon>Bacteroidota</taxon>
        <taxon>Sphingobacteriia</taxon>
        <taxon>Sphingobacteriales</taxon>
        <taxon>Sphingobacteriaceae</taxon>
        <taxon>Pedobacter</taxon>
    </lineage>
</organism>
<reference evidence="2 3" key="1">
    <citation type="submission" date="2018-03" db="EMBL/GenBank/DDBJ databases">
        <authorList>
            <person name="Keele B.F."/>
        </authorList>
    </citation>
    <scope>NUCLEOTIDE SEQUENCE [LARGE SCALE GENOMIC DNA]</scope>
    <source>
        <strain evidence="2 3">YL28-9</strain>
    </source>
</reference>
<feature type="transmembrane region" description="Helical" evidence="1">
    <location>
        <begin position="509"/>
        <end position="527"/>
    </location>
</feature>
<dbReference type="RefSeq" id="WP_107215163.1">
    <property type="nucleotide sequence ID" value="NZ_KZ686269.1"/>
</dbReference>
<feature type="transmembrane region" description="Helical" evidence="1">
    <location>
        <begin position="571"/>
        <end position="589"/>
    </location>
</feature>
<feature type="transmembrane region" description="Helical" evidence="1">
    <location>
        <begin position="118"/>
        <end position="140"/>
    </location>
</feature>
<feature type="transmembrane region" description="Helical" evidence="1">
    <location>
        <begin position="175"/>
        <end position="204"/>
    </location>
</feature>
<dbReference type="Proteomes" id="UP000240912">
    <property type="component" value="Unassembled WGS sequence"/>
</dbReference>
<dbReference type="PANTHER" id="PTHR16214:SF3">
    <property type="entry name" value="TRANSMEMBRANE PROTEIN 260"/>
    <property type="match status" value="1"/>
</dbReference>
<sequence length="1002" mass="112745">MQLFKRANNLAGAGIFLIAALTYWLTMEPTVSFWDCGEFLAASYKMEVGHQPGAPLYLMIGKLFSLLSFGNTAKVAYWINFLSVFASAATVMLLFWTINAIGLKITGKAAESPSRTETASIIFAGAVGALAFAFSDTFWFSAVEAEVYALSMLFTALVFWAILKWENSSNDRWLIFIAFLIGLSIGVHLLSLLAIPAVTLVWYFKKAERPQFWGVARALLLALLLLGLVQVGIVQYLVLLAARTDIFFVNTLNLGFGTGAVVFLLAVVASLAAALYHSVKRKKYALNLGLLCLTFILFGYSSYFMILIRAQAQPNVNLSNPEHPLALHEYLGRTQYEEKPLIYGQYFDAAVTGSKITGKLYRKGDERYEVAGETFKTEYDRNGVFPRVYSSRPDHIQFYRSWLGLSENQQPQVADNLKFFSSYQLGFMYWRYFLWNFSGRQNDEQGQGSAIEGNWITGIKPVDALRLGSQNNLPPSLAENEGRNTYFALPFLLGIAGAIYVFRRNRQQALVIGTLFICTGVAIIVYLNQDPLQVRERDYAYVGSFYAFCMFIGIGSFAVRNLFAKLMPAKLSPVLSGLACLTSVPLLMVCQGWNDHNRTGKTTALDWAKNYLNSCAPNAILITNADNDTFPLWYAQEVEGIRTDVRVVNRQFLSDPSYISQMRRWSNRSAPLPMALPHKKIVAGVRDYFPYVDYGLKDSVELSDLLAVMSSDHTEDQVQMNDGSFMNFLPTRRFSLQVDPEQVVQTGTFHDRSQVTTKMEWEFNGKFAGKADLAMIDLLVHNNWKRPVYFSTSVSNDTYLGLDKYLYLEGYAFRLLPLKAGETDQKQKEERTNDTPMYKNLTSRFSLAGFKTASYLDPESRRVASGAWNLYNTLAANLLRDGKKAQASTVLRTALKGLPLRNRSIADTLGKLLLVENLRKADQHAEATKITDETAAFLEKELDWIARKEPEGQQRFVSDIQRGMYVLNGLARVCTLHGDRTRAENIEKIFGRLEAVFQRNLG</sequence>
<keyword evidence="3" id="KW-1185">Reference proteome</keyword>
<dbReference type="EMBL" id="PYLS01000005">
    <property type="protein sequence ID" value="PST82905.1"/>
    <property type="molecule type" value="Genomic_DNA"/>
</dbReference>
<feature type="transmembrane region" description="Helical" evidence="1">
    <location>
        <begin position="254"/>
        <end position="276"/>
    </location>
</feature>
<accession>A0A2T3HKC4</accession>